<feature type="domain" description="Glycosyl transferase family 1" evidence="3">
    <location>
        <begin position="152"/>
        <end position="298"/>
    </location>
</feature>
<dbReference type="AlphaFoldDB" id="A0A2A8CVE1"/>
<dbReference type="CDD" id="cd03801">
    <property type="entry name" value="GT4_PimA-like"/>
    <property type="match status" value="1"/>
</dbReference>
<dbReference type="PANTHER" id="PTHR12526">
    <property type="entry name" value="GLYCOSYLTRANSFERASE"/>
    <property type="match status" value="1"/>
</dbReference>
<dbReference type="SUPFAM" id="SSF53756">
    <property type="entry name" value="UDP-Glycosyltransferase/glycogen phosphorylase"/>
    <property type="match status" value="1"/>
</dbReference>
<reference evidence="5 6" key="1">
    <citation type="submission" date="2017-10" db="EMBL/GenBank/DDBJ databases">
        <title>Draft genome of Longibacter Salinarum.</title>
        <authorList>
            <person name="Goh K.M."/>
            <person name="Shamsir M.S."/>
            <person name="Lim S.W."/>
        </authorList>
    </citation>
    <scope>NUCLEOTIDE SEQUENCE [LARGE SCALE GENOMIC DNA]</scope>
    <source>
        <strain evidence="5 6">KCTC 52045</strain>
    </source>
</reference>
<sequence length="331" mass="35986">MNILLESRVFHPSVGGMETVARQLAEAWVRRGHDVQIATQTPIGSAEEVRACEVYRLPSLSTRLRLLSNADVYVQSGISLKTLPLGWITQTPMVVIHHNMLPLKGSTIGVRNGMKRVASRFSENIAVSEAVANDLPRDQTSVIHNPFEPSFSDSGQDVESHRLLFVGRLVSVKGADIALRAIAELDERYILDICGEGPERDALEELAHRLKIADRVTFHGWVDHQDLAPLAQAAAIQLIPSRYEPFGIVALEGIAAGCAIVAADTGGLPEAVGPCGVLVSPNDSGTFAEAIHHAAANRSQLLSHRQEHLRHFHIDTIADQYLDVFSQAVCG</sequence>
<evidence type="ECO:0000256" key="2">
    <source>
        <dbReference type="ARBA" id="ARBA00022679"/>
    </source>
</evidence>
<name>A0A2A8CVE1_9BACT</name>
<evidence type="ECO:0000313" key="5">
    <source>
        <dbReference type="EMBL" id="PEN12616.1"/>
    </source>
</evidence>
<keyword evidence="1" id="KW-0328">Glycosyltransferase</keyword>
<dbReference type="GO" id="GO:0016757">
    <property type="term" value="F:glycosyltransferase activity"/>
    <property type="evidence" value="ECO:0007669"/>
    <property type="project" value="UniProtKB-KW"/>
</dbReference>
<evidence type="ECO:0000256" key="1">
    <source>
        <dbReference type="ARBA" id="ARBA00022676"/>
    </source>
</evidence>
<dbReference type="Proteomes" id="UP000220102">
    <property type="component" value="Unassembled WGS sequence"/>
</dbReference>
<feature type="domain" description="Glycosyltransferase subfamily 4-like N-terminal" evidence="4">
    <location>
        <begin position="14"/>
        <end position="149"/>
    </location>
</feature>
<organism evidence="5 6">
    <name type="scientific">Longibacter salinarum</name>
    <dbReference type="NCBI Taxonomy" id="1850348"/>
    <lineage>
        <taxon>Bacteria</taxon>
        <taxon>Pseudomonadati</taxon>
        <taxon>Rhodothermota</taxon>
        <taxon>Rhodothermia</taxon>
        <taxon>Rhodothermales</taxon>
        <taxon>Salisaetaceae</taxon>
        <taxon>Longibacter</taxon>
    </lineage>
</organism>
<proteinExistence type="predicted"/>
<dbReference type="RefSeq" id="WP_098076997.1">
    <property type="nucleotide sequence ID" value="NZ_PDEQ01000007.1"/>
</dbReference>
<gene>
    <name evidence="5" type="ORF">CRI94_13960</name>
</gene>
<evidence type="ECO:0008006" key="7">
    <source>
        <dbReference type="Google" id="ProtNLM"/>
    </source>
</evidence>
<evidence type="ECO:0000313" key="6">
    <source>
        <dbReference type="Proteomes" id="UP000220102"/>
    </source>
</evidence>
<dbReference type="Pfam" id="PF00534">
    <property type="entry name" value="Glycos_transf_1"/>
    <property type="match status" value="1"/>
</dbReference>
<dbReference type="Gene3D" id="3.40.50.2000">
    <property type="entry name" value="Glycogen Phosphorylase B"/>
    <property type="match status" value="2"/>
</dbReference>
<comment type="caution">
    <text evidence="5">The sequence shown here is derived from an EMBL/GenBank/DDBJ whole genome shotgun (WGS) entry which is preliminary data.</text>
</comment>
<dbReference type="PANTHER" id="PTHR12526:SF510">
    <property type="entry name" value="D-INOSITOL 3-PHOSPHATE GLYCOSYLTRANSFERASE"/>
    <property type="match status" value="1"/>
</dbReference>
<dbReference type="EMBL" id="PDEQ01000007">
    <property type="protein sequence ID" value="PEN12616.1"/>
    <property type="molecule type" value="Genomic_DNA"/>
</dbReference>
<accession>A0A2A8CVE1</accession>
<evidence type="ECO:0000259" key="4">
    <source>
        <dbReference type="Pfam" id="PF13439"/>
    </source>
</evidence>
<dbReference type="InterPro" id="IPR001296">
    <property type="entry name" value="Glyco_trans_1"/>
</dbReference>
<dbReference type="OrthoDB" id="9801573at2"/>
<dbReference type="InterPro" id="IPR028098">
    <property type="entry name" value="Glyco_trans_4-like_N"/>
</dbReference>
<keyword evidence="6" id="KW-1185">Reference proteome</keyword>
<dbReference type="Pfam" id="PF13439">
    <property type="entry name" value="Glyco_transf_4"/>
    <property type="match status" value="1"/>
</dbReference>
<keyword evidence="2" id="KW-0808">Transferase</keyword>
<protein>
    <recommendedName>
        <fullName evidence="7">Glycosyl transferase family 1</fullName>
    </recommendedName>
</protein>
<evidence type="ECO:0000259" key="3">
    <source>
        <dbReference type="Pfam" id="PF00534"/>
    </source>
</evidence>